<keyword evidence="2" id="KW-1185">Reference proteome</keyword>
<dbReference type="EMBL" id="CM039432">
    <property type="protein sequence ID" value="KAI4332489.1"/>
    <property type="molecule type" value="Genomic_DNA"/>
</dbReference>
<protein>
    <submittedName>
        <fullName evidence="1">Uncharacterized protein</fullName>
    </submittedName>
</protein>
<proteinExistence type="predicted"/>
<dbReference type="Proteomes" id="UP000828941">
    <property type="component" value="Chromosome 7"/>
</dbReference>
<name>A0ACB9N7V1_BAUVA</name>
<reference evidence="1 2" key="1">
    <citation type="journal article" date="2022" name="DNA Res.">
        <title>Chromosomal-level genome assembly of the orchid tree Bauhinia variegata (Leguminosae; Cercidoideae) supports the allotetraploid origin hypothesis of Bauhinia.</title>
        <authorList>
            <person name="Zhong Y."/>
            <person name="Chen Y."/>
            <person name="Zheng D."/>
            <person name="Pang J."/>
            <person name="Liu Y."/>
            <person name="Luo S."/>
            <person name="Meng S."/>
            <person name="Qian L."/>
            <person name="Wei D."/>
            <person name="Dai S."/>
            <person name="Zhou R."/>
        </authorList>
    </citation>
    <scope>NUCLEOTIDE SEQUENCE [LARGE SCALE GENOMIC DNA]</scope>
    <source>
        <strain evidence="1">BV-YZ2020</strain>
    </source>
</reference>
<sequence>MSKRKSGTNMNHNNLVIDIEAILDQAKSPITDDCCIYRVPYEVREVSPDAYTPKYISIGPLHHFDRRLQNMKMHKYVYFKQFVSRAKNKLEDLISAVKDEEPRLRRCYSENLEINPYELVKWGTYK</sequence>
<gene>
    <name evidence="1" type="ORF">L6164_017393</name>
</gene>
<evidence type="ECO:0000313" key="1">
    <source>
        <dbReference type="EMBL" id="KAI4332489.1"/>
    </source>
</evidence>
<accession>A0ACB9N7V1</accession>
<comment type="caution">
    <text evidence="1">The sequence shown here is derived from an EMBL/GenBank/DDBJ whole genome shotgun (WGS) entry which is preliminary data.</text>
</comment>
<evidence type="ECO:0000313" key="2">
    <source>
        <dbReference type="Proteomes" id="UP000828941"/>
    </source>
</evidence>
<organism evidence="1 2">
    <name type="scientific">Bauhinia variegata</name>
    <name type="common">Purple orchid tree</name>
    <name type="synonym">Phanera variegata</name>
    <dbReference type="NCBI Taxonomy" id="167791"/>
    <lineage>
        <taxon>Eukaryota</taxon>
        <taxon>Viridiplantae</taxon>
        <taxon>Streptophyta</taxon>
        <taxon>Embryophyta</taxon>
        <taxon>Tracheophyta</taxon>
        <taxon>Spermatophyta</taxon>
        <taxon>Magnoliopsida</taxon>
        <taxon>eudicotyledons</taxon>
        <taxon>Gunneridae</taxon>
        <taxon>Pentapetalae</taxon>
        <taxon>rosids</taxon>
        <taxon>fabids</taxon>
        <taxon>Fabales</taxon>
        <taxon>Fabaceae</taxon>
        <taxon>Cercidoideae</taxon>
        <taxon>Cercideae</taxon>
        <taxon>Bauhiniinae</taxon>
        <taxon>Bauhinia</taxon>
    </lineage>
</organism>